<evidence type="ECO:0000313" key="14">
    <source>
        <dbReference type="EMBL" id="SEL09279.1"/>
    </source>
</evidence>
<dbReference type="GO" id="GO:0005737">
    <property type="term" value="C:cytoplasm"/>
    <property type="evidence" value="ECO:0007669"/>
    <property type="project" value="TreeGrafter"/>
</dbReference>
<protein>
    <recommendedName>
        <fullName evidence="10">Dihydrolipoamide acetyltransferase component of pyruvate dehydrogenase complex</fullName>
        <ecNumber evidence="10">2.3.1.-</ecNumber>
    </recommendedName>
</protein>
<feature type="domain" description="Peripheral subunit-binding (PSBD)" evidence="13">
    <location>
        <begin position="160"/>
        <end position="197"/>
    </location>
</feature>
<dbReference type="FunFam" id="3.30.559.10:FF:000004">
    <property type="entry name" value="Acetyltransferase component of pyruvate dehydrogenase complex"/>
    <property type="match status" value="1"/>
</dbReference>
<dbReference type="InterPro" id="IPR003016">
    <property type="entry name" value="2-oxoA_DH_lipoyl-BS"/>
</dbReference>
<dbReference type="Gene3D" id="2.40.50.100">
    <property type="match status" value="1"/>
</dbReference>
<evidence type="ECO:0000256" key="2">
    <source>
        <dbReference type="ARBA" id="ARBA00007317"/>
    </source>
</evidence>
<comment type="similarity">
    <text evidence="2 10">Belongs to the 2-oxoacid dehydrogenase family.</text>
</comment>
<feature type="compositionally biased region" description="Basic and acidic residues" evidence="11">
    <location>
        <begin position="117"/>
        <end position="129"/>
    </location>
</feature>
<dbReference type="InterPro" id="IPR050743">
    <property type="entry name" value="2-oxoacid_DH_E2_comp"/>
</dbReference>
<dbReference type="InterPro" id="IPR000089">
    <property type="entry name" value="Biotin_lipoyl"/>
</dbReference>
<dbReference type="InterPro" id="IPR004167">
    <property type="entry name" value="PSBD"/>
</dbReference>
<keyword evidence="15" id="KW-1185">Reference proteome</keyword>
<evidence type="ECO:0000256" key="6">
    <source>
        <dbReference type="ARBA" id="ARBA00022823"/>
    </source>
</evidence>
<dbReference type="InterPro" id="IPR001078">
    <property type="entry name" value="2-oxoacid_DH_actylTfrase"/>
</dbReference>
<comment type="subunit">
    <text evidence="3">Forms a 24-polypeptide structural core with octahedral symmetry.</text>
</comment>
<feature type="compositionally biased region" description="Low complexity" evidence="11">
    <location>
        <begin position="130"/>
        <end position="146"/>
    </location>
</feature>
<dbReference type="PROSITE" id="PS00189">
    <property type="entry name" value="LIPOYL"/>
    <property type="match status" value="1"/>
</dbReference>
<accession>A0A1H7MDY4</accession>
<keyword evidence="14" id="KW-0670">Pyruvate</keyword>
<dbReference type="AlphaFoldDB" id="A0A1H7MDY4"/>
<evidence type="ECO:0000256" key="10">
    <source>
        <dbReference type="RuleBase" id="RU003423"/>
    </source>
</evidence>
<dbReference type="EMBL" id="FOAA01000009">
    <property type="protein sequence ID" value="SEL09279.1"/>
    <property type="molecule type" value="Genomic_DNA"/>
</dbReference>
<dbReference type="Pfam" id="PF02817">
    <property type="entry name" value="E3_binding"/>
    <property type="match status" value="1"/>
</dbReference>
<dbReference type="GO" id="GO:0006086">
    <property type="term" value="P:pyruvate decarboxylation to acetyl-CoA"/>
    <property type="evidence" value="ECO:0007669"/>
    <property type="project" value="TreeGrafter"/>
</dbReference>
<dbReference type="PROSITE" id="PS51826">
    <property type="entry name" value="PSBD"/>
    <property type="match status" value="1"/>
</dbReference>
<evidence type="ECO:0000256" key="3">
    <source>
        <dbReference type="ARBA" id="ARBA00011484"/>
    </source>
</evidence>
<dbReference type="PROSITE" id="PS50968">
    <property type="entry name" value="BIOTINYL_LIPOYL"/>
    <property type="match status" value="1"/>
</dbReference>
<evidence type="ECO:0000259" key="13">
    <source>
        <dbReference type="PROSITE" id="PS51826"/>
    </source>
</evidence>
<dbReference type="SUPFAM" id="SSF52777">
    <property type="entry name" value="CoA-dependent acyltransferases"/>
    <property type="match status" value="1"/>
</dbReference>
<dbReference type="RefSeq" id="WP_090253618.1">
    <property type="nucleotide sequence ID" value="NZ_FOAA01000009.1"/>
</dbReference>
<dbReference type="InterPro" id="IPR023213">
    <property type="entry name" value="CAT-like_dom_sf"/>
</dbReference>
<evidence type="ECO:0000256" key="4">
    <source>
        <dbReference type="ARBA" id="ARBA00022679"/>
    </source>
</evidence>
<reference evidence="15" key="1">
    <citation type="submission" date="2016-10" db="EMBL/GenBank/DDBJ databases">
        <authorList>
            <person name="Varghese N."/>
            <person name="Submissions S."/>
        </authorList>
    </citation>
    <scope>NUCLEOTIDE SEQUENCE [LARGE SCALE GENOMIC DNA]</scope>
    <source>
        <strain evidence="15">DSM 241</strain>
    </source>
</reference>
<evidence type="ECO:0000256" key="1">
    <source>
        <dbReference type="ARBA" id="ARBA00001938"/>
    </source>
</evidence>
<name>A0A1H7MDY4_9GAMM</name>
<comment type="function">
    <text evidence="8">The pyruvate dehydrogenase complex catalyzes the overall conversion of pyruvate to acetyl-CoA and CO(2). It contains multiple copies of three enzymatic components: pyruvate dehydrogenase (E1), dihydrolipoamide acetyltransferase (E2) and lipoamide dehydrogenase (E3).</text>
</comment>
<keyword evidence="5" id="KW-0677">Repeat</keyword>
<feature type="compositionally biased region" description="Basic and acidic residues" evidence="11">
    <location>
        <begin position="97"/>
        <end position="107"/>
    </location>
</feature>
<evidence type="ECO:0000313" key="15">
    <source>
        <dbReference type="Proteomes" id="UP000199256"/>
    </source>
</evidence>
<organism evidence="14 15">
    <name type="scientific">Ectothiorhodospira marina</name>
    <dbReference type="NCBI Taxonomy" id="1396821"/>
    <lineage>
        <taxon>Bacteria</taxon>
        <taxon>Pseudomonadati</taxon>
        <taxon>Pseudomonadota</taxon>
        <taxon>Gammaproteobacteria</taxon>
        <taxon>Chromatiales</taxon>
        <taxon>Ectothiorhodospiraceae</taxon>
        <taxon>Ectothiorhodospira</taxon>
    </lineage>
</organism>
<keyword evidence="4 10" id="KW-0808">Transferase</keyword>
<dbReference type="OrthoDB" id="9805770at2"/>
<dbReference type="InterPro" id="IPR036625">
    <property type="entry name" value="E3-bd_dom_sf"/>
</dbReference>
<dbReference type="SUPFAM" id="SSF51230">
    <property type="entry name" value="Single hybrid motif"/>
    <property type="match status" value="1"/>
</dbReference>
<evidence type="ECO:0000259" key="12">
    <source>
        <dbReference type="PROSITE" id="PS50968"/>
    </source>
</evidence>
<dbReference type="Gene3D" id="3.30.559.10">
    <property type="entry name" value="Chloramphenicol acetyltransferase-like domain"/>
    <property type="match status" value="1"/>
</dbReference>
<keyword evidence="7 10" id="KW-0012">Acyltransferase</keyword>
<sequence>MGNVVEVKVPDIGDFKDVEIIEVLVSEGDRVEAEDPLITLESDKASMDIPSPQGGTVKGVKLKAGERVSQGTSILDLEVEDASVNGDADAASGAAEEAGKGSGDDGGKASGQGDTAESAKPDDAPRRGEQASPPSAAPASAPRQSPTAGMVNEEGFRKAHASPAVRRFARELGVDLGRVEGSGRKGRILKEDVQGFVKRSLAQGASGGLGVAPAPEVDFSRFGQVETQALTKINRLTGEFLHRNWVTIPHVTQFDEADITELDGFRRSLVDEYKDKGVKITFLVFLMKAVVSALKEFPRVNASLDATGENLIIKKYYHLGIAVDTPDGLVVPVVRDVDRKSLVELARELAEISEKARKRRLKSQDMEGGCLTITSLGGIGGTHFTPIVNAPEVAILGVSKARMQPVWDGEAFNPRLVLPLSLSYDHRVIDGALGARFTSYLSGLLSDMRRMLL</sequence>
<dbReference type="Pfam" id="PF00198">
    <property type="entry name" value="2-oxoacid_dh"/>
    <property type="match status" value="1"/>
</dbReference>
<feature type="compositionally biased region" description="Low complexity" evidence="11">
    <location>
        <begin position="87"/>
        <end position="96"/>
    </location>
</feature>
<dbReference type="SUPFAM" id="SSF47005">
    <property type="entry name" value="Peripheral subunit-binding domain of 2-oxo acid dehydrogenase complex"/>
    <property type="match status" value="1"/>
</dbReference>
<feature type="domain" description="Lipoyl-binding" evidence="12">
    <location>
        <begin position="4"/>
        <end position="78"/>
    </location>
</feature>
<gene>
    <name evidence="14" type="ORF">SAMN05444515_10960</name>
</gene>
<dbReference type="STRING" id="1396821.SAMN05444515_10960"/>
<dbReference type="Gene3D" id="4.10.320.10">
    <property type="entry name" value="E3-binding domain"/>
    <property type="match status" value="1"/>
</dbReference>
<proteinExistence type="inferred from homology"/>
<dbReference type="EC" id="2.3.1.-" evidence="10"/>
<comment type="catalytic activity">
    <reaction evidence="9">
        <text>N(6)-[(R)-dihydrolipoyl]-L-lysyl-[protein] + acetyl-CoA = N(6)-[(R)-S(8)-acetyldihydrolipoyl]-L-lysyl-[protein] + CoA</text>
        <dbReference type="Rhea" id="RHEA:17017"/>
        <dbReference type="Rhea" id="RHEA-COMP:10475"/>
        <dbReference type="Rhea" id="RHEA-COMP:10478"/>
        <dbReference type="ChEBI" id="CHEBI:57287"/>
        <dbReference type="ChEBI" id="CHEBI:57288"/>
        <dbReference type="ChEBI" id="CHEBI:83100"/>
        <dbReference type="ChEBI" id="CHEBI:83111"/>
        <dbReference type="EC" id="2.3.1.12"/>
    </reaction>
</comment>
<dbReference type="GO" id="GO:0004742">
    <property type="term" value="F:dihydrolipoyllysine-residue acetyltransferase activity"/>
    <property type="evidence" value="ECO:0007669"/>
    <property type="project" value="UniProtKB-EC"/>
</dbReference>
<dbReference type="Proteomes" id="UP000199256">
    <property type="component" value="Unassembled WGS sequence"/>
</dbReference>
<evidence type="ECO:0000256" key="8">
    <source>
        <dbReference type="ARBA" id="ARBA00025211"/>
    </source>
</evidence>
<dbReference type="GO" id="GO:0031405">
    <property type="term" value="F:lipoic acid binding"/>
    <property type="evidence" value="ECO:0007669"/>
    <property type="project" value="TreeGrafter"/>
</dbReference>
<dbReference type="PANTHER" id="PTHR43178">
    <property type="entry name" value="DIHYDROLIPOAMIDE ACETYLTRANSFERASE COMPONENT OF PYRUVATE DEHYDROGENASE COMPLEX"/>
    <property type="match status" value="1"/>
</dbReference>
<feature type="region of interest" description="Disordered" evidence="11">
    <location>
        <begin position="42"/>
        <end position="65"/>
    </location>
</feature>
<evidence type="ECO:0000256" key="5">
    <source>
        <dbReference type="ARBA" id="ARBA00022737"/>
    </source>
</evidence>
<dbReference type="InterPro" id="IPR011053">
    <property type="entry name" value="Single_hybrid_motif"/>
</dbReference>
<keyword evidence="6 10" id="KW-0450">Lipoyl</keyword>
<dbReference type="FunFam" id="2.40.50.100:FF:000009">
    <property type="entry name" value="Acetyltransferase component of pyruvate dehydrogenase complex"/>
    <property type="match status" value="1"/>
</dbReference>
<evidence type="ECO:0000256" key="11">
    <source>
        <dbReference type="SAM" id="MobiDB-lite"/>
    </source>
</evidence>
<dbReference type="CDD" id="cd06849">
    <property type="entry name" value="lipoyl_domain"/>
    <property type="match status" value="1"/>
</dbReference>
<evidence type="ECO:0000256" key="9">
    <source>
        <dbReference type="ARBA" id="ARBA00048370"/>
    </source>
</evidence>
<comment type="cofactor">
    <cofactor evidence="1 10">
        <name>(R)-lipoate</name>
        <dbReference type="ChEBI" id="CHEBI:83088"/>
    </cofactor>
</comment>
<dbReference type="Pfam" id="PF00364">
    <property type="entry name" value="Biotin_lipoyl"/>
    <property type="match status" value="1"/>
</dbReference>
<feature type="region of interest" description="Disordered" evidence="11">
    <location>
        <begin position="87"/>
        <end position="149"/>
    </location>
</feature>
<evidence type="ECO:0000256" key="7">
    <source>
        <dbReference type="ARBA" id="ARBA00023315"/>
    </source>
</evidence>
<dbReference type="PANTHER" id="PTHR43178:SF2">
    <property type="entry name" value="DIHYDROLIPOYLLYSINE-RESIDUE ACETYLTRANSFERASE COMPONENT OF PYRUVATE DEHYDROGENASE COMPLEX"/>
    <property type="match status" value="1"/>
</dbReference>